<evidence type="ECO:0000313" key="1">
    <source>
        <dbReference type="EMBL" id="MDP4299094.1"/>
    </source>
</evidence>
<reference evidence="1 2" key="1">
    <citation type="submission" date="2023-08" db="EMBL/GenBank/DDBJ databases">
        <authorList>
            <person name="Roldan D.M."/>
            <person name="Menes R.J."/>
        </authorList>
    </citation>
    <scope>NUCLEOTIDE SEQUENCE [LARGE SCALE GENOMIC DNA]</scope>
    <source>
        <strain evidence="1 2">CCM 2812</strain>
    </source>
</reference>
<evidence type="ECO:0000313" key="2">
    <source>
        <dbReference type="Proteomes" id="UP001235760"/>
    </source>
</evidence>
<dbReference type="EMBL" id="JAUZEE010000001">
    <property type="protein sequence ID" value="MDP4299094.1"/>
    <property type="molecule type" value="Genomic_DNA"/>
</dbReference>
<organism evidence="1 2">
    <name type="scientific">Leptothrix discophora</name>
    <dbReference type="NCBI Taxonomy" id="89"/>
    <lineage>
        <taxon>Bacteria</taxon>
        <taxon>Pseudomonadati</taxon>
        <taxon>Pseudomonadota</taxon>
        <taxon>Betaproteobacteria</taxon>
        <taxon>Burkholderiales</taxon>
        <taxon>Sphaerotilaceae</taxon>
        <taxon>Leptothrix</taxon>
    </lineage>
</organism>
<accession>A0ABT9FXZ0</accession>
<gene>
    <name evidence="1" type="ORF">Q8X39_00465</name>
</gene>
<comment type="caution">
    <text evidence="1">The sequence shown here is derived from an EMBL/GenBank/DDBJ whole genome shotgun (WGS) entry which is preliminary data.</text>
</comment>
<name>A0ABT9FXZ0_LEPDI</name>
<keyword evidence="2" id="KW-1185">Reference proteome</keyword>
<proteinExistence type="predicted"/>
<dbReference type="Pfam" id="PF11390">
    <property type="entry name" value="FdsD"/>
    <property type="match status" value="1"/>
</dbReference>
<protein>
    <submittedName>
        <fullName evidence="1">Formate dehydrogenase subunit delta</fullName>
    </submittedName>
</protein>
<dbReference type="Proteomes" id="UP001235760">
    <property type="component" value="Unassembled WGS sequence"/>
</dbReference>
<dbReference type="RefSeq" id="WP_305748242.1">
    <property type="nucleotide sequence ID" value="NZ_JAUZEE010000001.1"/>
</dbReference>
<sequence>MANRIGQFFEIYPDREEAIDGVAQHIRKFWEPRMRRQLYAHLDGAAQGAGLSALLIETVRARRDDLQPKA</sequence>
<dbReference type="InterPro" id="IPR021074">
    <property type="entry name" value="Formate_DH_dsu"/>
</dbReference>